<sequence length="259" mass="29046">MLSALNARFKTNRAVDSQTNNQNPESNAAKALVAPSVSPPTQRDIVDCWNQIGVNGNGSCDELSKFVHCRNCPIYSTTGVRLLNRELRQEYRREWTEHYSRPGKNGASGRISCIIFRIGVEWLALPSSVFHAIAEKRAIHSLPHRHKGIVLGAANFRGELLICVSLDRFLGLEPVKNAERGGNHYDRLVVTEWNRKLLAFPVNEVAGIHRYHPEEMKTLPATLEKSTASFSWGIISWMNQPVGCLDEELLFSTLNRSLG</sequence>
<dbReference type="OrthoDB" id="21516at2"/>
<dbReference type="InterPro" id="IPR036061">
    <property type="entry name" value="CheW-like_dom_sf"/>
</dbReference>
<dbReference type="GO" id="GO:0007165">
    <property type="term" value="P:signal transduction"/>
    <property type="evidence" value="ECO:0007669"/>
    <property type="project" value="InterPro"/>
</dbReference>
<dbReference type="PROSITE" id="PS50851">
    <property type="entry name" value="CHEW"/>
    <property type="match status" value="1"/>
</dbReference>
<keyword evidence="3" id="KW-0963">Cytoplasm</keyword>
<evidence type="ECO:0000256" key="1">
    <source>
        <dbReference type="ARBA" id="ARBA00004496"/>
    </source>
</evidence>
<feature type="domain" description="CheW-like" evidence="5">
    <location>
        <begin position="110"/>
        <end position="256"/>
    </location>
</feature>
<dbReference type="InterPro" id="IPR039315">
    <property type="entry name" value="CheW"/>
</dbReference>
<dbReference type="SUPFAM" id="SSF50341">
    <property type="entry name" value="CheW-like"/>
    <property type="match status" value="1"/>
</dbReference>
<dbReference type="PANTHER" id="PTHR22617:SF45">
    <property type="entry name" value="CHEMOTAXIS PROTEIN CHEW"/>
    <property type="match status" value="1"/>
</dbReference>
<dbReference type="Gene3D" id="2.40.50.180">
    <property type="entry name" value="CheA-289, Domain 4"/>
    <property type="match status" value="1"/>
</dbReference>
<proteinExistence type="predicted"/>
<evidence type="ECO:0000313" key="7">
    <source>
        <dbReference type="Proteomes" id="UP000003688"/>
    </source>
</evidence>
<dbReference type="STRING" id="320771.Cflav_PD1764"/>
<dbReference type="EMBL" id="ABOX02000041">
    <property type="protein sequence ID" value="EEF58574.1"/>
    <property type="molecule type" value="Genomic_DNA"/>
</dbReference>
<reference evidence="6 7" key="1">
    <citation type="journal article" date="2011" name="J. Bacteriol.">
        <title>Genome sequence of 'Pedosphaera parvula' Ellin514, an aerobic Verrucomicrobial isolate from pasture soil.</title>
        <authorList>
            <person name="Kant R."/>
            <person name="van Passel M.W."/>
            <person name="Sangwan P."/>
            <person name="Palva A."/>
            <person name="Lucas S."/>
            <person name="Copeland A."/>
            <person name="Lapidus A."/>
            <person name="Glavina Del Rio T."/>
            <person name="Dalin E."/>
            <person name="Tice H."/>
            <person name="Bruce D."/>
            <person name="Goodwin L."/>
            <person name="Pitluck S."/>
            <person name="Chertkov O."/>
            <person name="Larimer F.W."/>
            <person name="Land M.L."/>
            <person name="Hauser L."/>
            <person name="Brettin T.S."/>
            <person name="Detter J.C."/>
            <person name="Han S."/>
            <person name="de Vos W.M."/>
            <person name="Janssen P.H."/>
            <person name="Smidt H."/>
        </authorList>
    </citation>
    <scope>NUCLEOTIDE SEQUENCE [LARGE SCALE GENOMIC DNA]</scope>
    <source>
        <strain evidence="6 7">Ellin514</strain>
    </source>
</reference>
<evidence type="ECO:0000256" key="3">
    <source>
        <dbReference type="ARBA" id="ARBA00022490"/>
    </source>
</evidence>
<organism evidence="6 7">
    <name type="scientific">Pedosphaera parvula (strain Ellin514)</name>
    <dbReference type="NCBI Taxonomy" id="320771"/>
    <lineage>
        <taxon>Bacteria</taxon>
        <taxon>Pseudomonadati</taxon>
        <taxon>Verrucomicrobiota</taxon>
        <taxon>Pedosphaerae</taxon>
        <taxon>Pedosphaerales</taxon>
        <taxon>Pedosphaeraceae</taxon>
        <taxon>Pedosphaera</taxon>
    </lineage>
</organism>
<evidence type="ECO:0000256" key="4">
    <source>
        <dbReference type="SAM" id="MobiDB-lite"/>
    </source>
</evidence>
<dbReference type="Pfam" id="PF01584">
    <property type="entry name" value="CheW"/>
    <property type="match status" value="1"/>
</dbReference>
<gene>
    <name evidence="6" type="ORF">Cflav_PD1764</name>
</gene>
<evidence type="ECO:0000313" key="6">
    <source>
        <dbReference type="EMBL" id="EEF58574.1"/>
    </source>
</evidence>
<dbReference type="Gene3D" id="2.30.30.40">
    <property type="entry name" value="SH3 Domains"/>
    <property type="match status" value="1"/>
</dbReference>
<dbReference type="SMART" id="SM00260">
    <property type="entry name" value="CheW"/>
    <property type="match status" value="1"/>
</dbReference>
<dbReference type="GO" id="GO:0005829">
    <property type="term" value="C:cytosol"/>
    <property type="evidence" value="ECO:0007669"/>
    <property type="project" value="TreeGrafter"/>
</dbReference>
<dbReference type="GO" id="GO:0006935">
    <property type="term" value="P:chemotaxis"/>
    <property type="evidence" value="ECO:0007669"/>
    <property type="project" value="InterPro"/>
</dbReference>
<keyword evidence="7" id="KW-1185">Reference proteome</keyword>
<evidence type="ECO:0000259" key="5">
    <source>
        <dbReference type="PROSITE" id="PS50851"/>
    </source>
</evidence>
<accession>B9XNN4</accession>
<feature type="region of interest" description="Disordered" evidence="4">
    <location>
        <begin position="1"/>
        <end position="38"/>
    </location>
</feature>
<comment type="caution">
    <text evidence="6">The sequence shown here is derived from an EMBL/GenBank/DDBJ whole genome shotgun (WGS) entry which is preliminary data.</text>
</comment>
<dbReference type="AlphaFoldDB" id="B9XNN4"/>
<comment type="subcellular location">
    <subcellularLocation>
        <location evidence="1">Cytoplasm</location>
    </subcellularLocation>
</comment>
<dbReference type="RefSeq" id="WP_007417421.1">
    <property type="nucleotide sequence ID" value="NZ_ABOX02000041.1"/>
</dbReference>
<protein>
    <recommendedName>
        <fullName evidence="2">Chemotaxis protein CheW</fullName>
    </recommendedName>
</protein>
<dbReference type="Proteomes" id="UP000003688">
    <property type="component" value="Unassembled WGS sequence"/>
</dbReference>
<evidence type="ECO:0000256" key="2">
    <source>
        <dbReference type="ARBA" id="ARBA00021483"/>
    </source>
</evidence>
<name>B9XNN4_PEDPL</name>
<dbReference type="InterPro" id="IPR002545">
    <property type="entry name" value="CheW-lke_dom"/>
</dbReference>
<feature type="compositionally biased region" description="Polar residues" evidence="4">
    <location>
        <begin position="14"/>
        <end position="26"/>
    </location>
</feature>
<dbReference type="PANTHER" id="PTHR22617">
    <property type="entry name" value="CHEMOTAXIS SENSOR HISTIDINE KINASE-RELATED"/>
    <property type="match status" value="1"/>
</dbReference>